<organism evidence="2 3">
    <name type="scientific">Suillus luteus UH-Slu-Lm8-n1</name>
    <dbReference type="NCBI Taxonomy" id="930992"/>
    <lineage>
        <taxon>Eukaryota</taxon>
        <taxon>Fungi</taxon>
        <taxon>Dikarya</taxon>
        <taxon>Basidiomycota</taxon>
        <taxon>Agaricomycotina</taxon>
        <taxon>Agaricomycetes</taxon>
        <taxon>Agaricomycetidae</taxon>
        <taxon>Boletales</taxon>
        <taxon>Suillineae</taxon>
        <taxon>Suillaceae</taxon>
        <taxon>Suillus</taxon>
    </lineage>
</organism>
<dbReference type="EMBL" id="KN835200">
    <property type="protein sequence ID" value="KIK43987.1"/>
    <property type="molecule type" value="Genomic_DNA"/>
</dbReference>
<feature type="chain" id="PRO_5002207680" evidence="1">
    <location>
        <begin position="21"/>
        <end position="73"/>
    </location>
</feature>
<evidence type="ECO:0000313" key="2">
    <source>
        <dbReference type="EMBL" id="KIK43987.1"/>
    </source>
</evidence>
<name>A0A0D0BCK4_9AGAM</name>
<evidence type="ECO:0000256" key="1">
    <source>
        <dbReference type="SAM" id="SignalP"/>
    </source>
</evidence>
<dbReference type="AlphaFoldDB" id="A0A0D0BCK4"/>
<evidence type="ECO:0000313" key="3">
    <source>
        <dbReference type="Proteomes" id="UP000054485"/>
    </source>
</evidence>
<keyword evidence="1" id="KW-0732">Signal</keyword>
<gene>
    <name evidence="2" type="ORF">CY34DRAFT_803223</name>
</gene>
<dbReference type="Proteomes" id="UP000054485">
    <property type="component" value="Unassembled WGS sequence"/>
</dbReference>
<keyword evidence="3" id="KW-1185">Reference proteome</keyword>
<sequence length="73" mass="7872">MFAKFTSIYVIACFAAFAFASPVPVAAPVAVALANTEFLAREAMPVAEPFAEREPAPEESEDVEARICRYGCL</sequence>
<feature type="signal peptide" evidence="1">
    <location>
        <begin position="1"/>
        <end position="20"/>
    </location>
</feature>
<dbReference type="HOGENOM" id="CLU_2655530_0_0_1"/>
<accession>A0A0D0BCK4</accession>
<reference evidence="3" key="2">
    <citation type="submission" date="2015-01" db="EMBL/GenBank/DDBJ databases">
        <title>Evolutionary Origins and Diversification of the Mycorrhizal Mutualists.</title>
        <authorList>
            <consortium name="DOE Joint Genome Institute"/>
            <consortium name="Mycorrhizal Genomics Consortium"/>
            <person name="Kohler A."/>
            <person name="Kuo A."/>
            <person name="Nagy L.G."/>
            <person name="Floudas D."/>
            <person name="Copeland A."/>
            <person name="Barry K.W."/>
            <person name="Cichocki N."/>
            <person name="Veneault-Fourrey C."/>
            <person name="LaButti K."/>
            <person name="Lindquist E.A."/>
            <person name="Lipzen A."/>
            <person name="Lundell T."/>
            <person name="Morin E."/>
            <person name="Murat C."/>
            <person name="Riley R."/>
            <person name="Ohm R."/>
            <person name="Sun H."/>
            <person name="Tunlid A."/>
            <person name="Henrissat B."/>
            <person name="Grigoriev I.V."/>
            <person name="Hibbett D.S."/>
            <person name="Martin F."/>
        </authorList>
    </citation>
    <scope>NUCLEOTIDE SEQUENCE [LARGE SCALE GENOMIC DNA]</scope>
    <source>
        <strain evidence="3">UH-Slu-Lm8-n1</strain>
    </source>
</reference>
<reference evidence="2 3" key="1">
    <citation type="submission" date="2014-04" db="EMBL/GenBank/DDBJ databases">
        <authorList>
            <consortium name="DOE Joint Genome Institute"/>
            <person name="Kuo A."/>
            <person name="Ruytinx J."/>
            <person name="Rineau F."/>
            <person name="Colpaert J."/>
            <person name="Kohler A."/>
            <person name="Nagy L.G."/>
            <person name="Floudas D."/>
            <person name="Copeland A."/>
            <person name="Barry K.W."/>
            <person name="Cichocki N."/>
            <person name="Veneault-Fourrey C."/>
            <person name="LaButti K."/>
            <person name="Lindquist E.A."/>
            <person name="Lipzen A."/>
            <person name="Lundell T."/>
            <person name="Morin E."/>
            <person name="Murat C."/>
            <person name="Sun H."/>
            <person name="Tunlid A."/>
            <person name="Henrissat B."/>
            <person name="Grigoriev I.V."/>
            <person name="Hibbett D.S."/>
            <person name="Martin F."/>
            <person name="Nordberg H.P."/>
            <person name="Cantor M.N."/>
            <person name="Hua S.X."/>
        </authorList>
    </citation>
    <scope>NUCLEOTIDE SEQUENCE [LARGE SCALE GENOMIC DNA]</scope>
    <source>
        <strain evidence="2 3">UH-Slu-Lm8-n1</strain>
    </source>
</reference>
<dbReference type="InParanoid" id="A0A0D0BCK4"/>
<proteinExistence type="predicted"/>
<protein>
    <submittedName>
        <fullName evidence="2">Uncharacterized protein</fullName>
    </submittedName>
</protein>